<protein>
    <submittedName>
        <fullName evidence="1">Uncharacterized protein</fullName>
    </submittedName>
</protein>
<organism evidence="1">
    <name type="scientific">Rhizophora mucronata</name>
    <name type="common">Asiatic mangrove</name>
    <dbReference type="NCBI Taxonomy" id="61149"/>
    <lineage>
        <taxon>Eukaryota</taxon>
        <taxon>Viridiplantae</taxon>
        <taxon>Streptophyta</taxon>
        <taxon>Embryophyta</taxon>
        <taxon>Tracheophyta</taxon>
        <taxon>Spermatophyta</taxon>
        <taxon>Magnoliopsida</taxon>
        <taxon>eudicotyledons</taxon>
        <taxon>Gunneridae</taxon>
        <taxon>Pentapetalae</taxon>
        <taxon>rosids</taxon>
        <taxon>fabids</taxon>
        <taxon>Malpighiales</taxon>
        <taxon>Rhizophoraceae</taxon>
        <taxon>Rhizophora</taxon>
    </lineage>
</organism>
<reference evidence="1" key="1">
    <citation type="submission" date="2018-02" db="EMBL/GenBank/DDBJ databases">
        <title>Rhizophora mucronata_Transcriptome.</title>
        <authorList>
            <person name="Meera S.P."/>
            <person name="Sreeshan A."/>
            <person name="Augustine A."/>
        </authorList>
    </citation>
    <scope>NUCLEOTIDE SEQUENCE</scope>
    <source>
        <tissue evidence="1">Leaf</tissue>
    </source>
</reference>
<proteinExistence type="predicted"/>
<dbReference type="EMBL" id="GGEC01064270">
    <property type="protein sequence ID" value="MBX44754.1"/>
    <property type="molecule type" value="Transcribed_RNA"/>
</dbReference>
<evidence type="ECO:0000313" key="1">
    <source>
        <dbReference type="EMBL" id="MBX44754.1"/>
    </source>
</evidence>
<accession>A0A2P2NQQ0</accession>
<dbReference type="AlphaFoldDB" id="A0A2P2NQQ0"/>
<sequence>MKVSLNHIAQSQTWENANCAHINCYMV</sequence>
<name>A0A2P2NQQ0_RHIMU</name>